<feature type="compositionally biased region" description="Polar residues" evidence="2">
    <location>
        <begin position="216"/>
        <end position="232"/>
    </location>
</feature>
<dbReference type="SMART" id="SM00184">
    <property type="entry name" value="RING"/>
    <property type="match status" value="1"/>
</dbReference>
<gene>
    <name evidence="4" type="ORF">QJS10_CPB04g00015</name>
</gene>
<dbReference type="Pfam" id="PF13639">
    <property type="entry name" value="zf-RING_2"/>
    <property type="match status" value="1"/>
</dbReference>
<keyword evidence="1" id="KW-0479">Metal-binding</keyword>
<dbReference type="InterPro" id="IPR001841">
    <property type="entry name" value="Znf_RING"/>
</dbReference>
<keyword evidence="1" id="KW-0863">Zinc-finger</keyword>
<dbReference type="PROSITE" id="PS50089">
    <property type="entry name" value="ZF_RING_2"/>
    <property type="match status" value="1"/>
</dbReference>
<accession>A0AAV9EZ27</accession>
<dbReference type="PANTHER" id="PTHR46798">
    <property type="entry name" value="OS09G0511500 PROTEIN"/>
    <property type="match status" value="1"/>
</dbReference>
<reference evidence="4" key="1">
    <citation type="journal article" date="2023" name="Nat. Commun.">
        <title>Diploid and tetraploid genomes of Acorus and the evolution of monocots.</title>
        <authorList>
            <person name="Ma L."/>
            <person name="Liu K.W."/>
            <person name="Li Z."/>
            <person name="Hsiao Y.Y."/>
            <person name="Qi Y."/>
            <person name="Fu T."/>
            <person name="Tang G.D."/>
            <person name="Zhang D."/>
            <person name="Sun W.H."/>
            <person name="Liu D.K."/>
            <person name="Li Y."/>
            <person name="Chen G.Z."/>
            <person name="Liu X.D."/>
            <person name="Liao X.Y."/>
            <person name="Jiang Y.T."/>
            <person name="Yu X."/>
            <person name="Hao Y."/>
            <person name="Huang J."/>
            <person name="Zhao X.W."/>
            <person name="Ke S."/>
            <person name="Chen Y.Y."/>
            <person name="Wu W.L."/>
            <person name="Hsu J.L."/>
            <person name="Lin Y.F."/>
            <person name="Huang M.D."/>
            <person name="Li C.Y."/>
            <person name="Huang L."/>
            <person name="Wang Z.W."/>
            <person name="Zhao X."/>
            <person name="Zhong W.Y."/>
            <person name="Peng D.H."/>
            <person name="Ahmad S."/>
            <person name="Lan S."/>
            <person name="Zhang J.S."/>
            <person name="Tsai W.C."/>
            <person name="Van de Peer Y."/>
            <person name="Liu Z.J."/>
        </authorList>
    </citation>
    <scope>NUCLEOTIDE SEQUENCE</scope>
    <source>
        <strain evidence="4">CP</strain>
    </source>
</reference>
<dbReference type="AlphaFoldDB" id="A0AAV9EZ27"/>
<dbReference type="Proteomes" id="UP001180020">
    <property type="component" value="Unassembled WGS sequence"/>
</dbReference>
<reference evidence="4" key="2">
    <citation type="submission" date="2023-06" db="EMBL/GenBank/DDBJ databases">
        <authorList>
            <person name="Ma L."/>
            <person name="Liu K.-W."/>
            <person name="Li Z."/>
            <person name="Hsiao Y.-Y."/>
            <person name="Qi Y."/>
            <person name="Fu T."/>
            <person name="Tang G."/>
            <person name="Zhang D."/>
            <person name="Sun W.-H."/>
            <person name="Liu D.-K."/>
            <person name="Li Y."/>
            <person name="Chen G.-Z."/>
            <person name="Liu X.-D."/>
            <person name="Liao X.-Y."/>
            <person name="Jiang Y.-T."/>
            <person name="Yu X."/>
            <person name="Hao Y."/>
            <person name="Huang J."/>
            <person name="Zhao X.-W."/>
            <person name="Ke S."/>
            <person name="Chen Y.-Y."/>
            <person name="Wu W.-L."/>
            <person name="Hsu J.-L."/>
            <person name="Lin Y.-F."/>
            <person name="Huang M.-D."/>
            <person name="Li C.-Y."/>
            <person name="Huang L."/>
            <person name="Wang Z.-W."/>
            <person name="Zhao X."/>
            <person name="Zhong W.-Y."/>
            <person name="Peng D.-H."/>
            <person name="Ahmad S."/>
            <person name="Lan S."/>
            <person name="Zhang J.-S."/>
            <person name="Tsai W.-C."/>
            <person name="Van De Peer Y."/>
            <person name="Liu Z.-J."/>
        </authorList>
    </citation>
    <scope>NUCLEOTIDE SEQUENCE</scope>
    <source>
        <strain evidence="4">CP</strain>
        <tissue evidence="4">Leaves</tissue>
    </source>
</reference>
<dbReference type="EMBL" id="JAUJYO010000004">
    <property type="protein sequence ID" value="KAK1318958.1"/>
    <property type="molecule type" value="Genomic_DNA"/>
</dbReference>
<keyword evidence="1" id="KW-0862">Zinc</keyword>
<comment type="caution">
    <text evidence="4">The sequence shown here is derived from an EMBL/GenBank/DDBJ whole genome shotgun (WGS) entry which is preliminary data.</text>
</comment>
<evidence type="ECO:0000259" key="3">
    <source>
        <dbReference type="PROSITE" id="PS50089"/>
    </source>
</evidence>
<feature type="region of interest" description="Disordered" evidence="2">
    <location>
        <begin position="170"/>
        <end position="241"/>
    </location>
</feature>
<proteinExistence type="predicted"/>
<evidence type="ECO:0000313" key="5">
    <source>
        <dbReference type="Proteomes" id="UP001180020"/>
    </source>
</evidence>
<feature type="domain" description="RING-type" evidence="3">
    <location>
        <begin position="20"/>
        <end position="66"/>
    </location>
</feature>
<dbReference type="GO" id="GO:0008270">
    <property type="term" value="F:zinc ion binding"/>
    <property type="evidence" value="ECO:0007669"/>
    <property type="project" value="UniProtKB-KW"/>
</dbReference>
<organism evidence="4 5">
    <name type="scientific">Acorus calamus</name>
    <name type="common">Sweet flag</name>
    <dbReference type="NCBI Taxonomy" id="4465"/>
    <lineage>
        <taxon>Eukaryota</taxon>
        <taxon>Viridiplantae</taxon>
        <taxon>Streptophyta</taxon>
        <taxon>Embryophyta</taxon>
        <taxon>Tracheophyta</taxon>
        <taxon>Spermatophyta</taxon>
        <taxon>Magnoliopsida</taxon>
        <taxon>Liliopsida</taxon>
        <taxon>Acoraceae</taxon>
        <taxon>Acorus</taxon>
    </lineage>
</organism>
<dbReference type="SUPFAM" id="SSF57850">
    <property type="entry name" value="RING/U-box"/>
    <property type="match status" value="1"/>
</dbReference>
<name>A0AAV9EZ27_ACOCL</name>
<keyword evidence="5" id="KW-1185">Reference proteome</keyword>
<dbReference type="InterPro" id="IPR013083">
    <property type="entry name" value="Znf_RING/FYVE/PHD"/>
</dbReference>
<sequence length="449" mass="47965">MDDEKTDFSGEGKGFSSVPCSICLESVVCRGGERSIAKLQCGHEFHLDCIGSAFNAKGAMQCPNCRKVEKGRWLYANGYCSFPEFNVDDLVNEELYDLGYPEMPFGLPWCPFGGFAQLASLFEEAEHRPNAYHDLLGGAAYGDHPGASTGAHACPYLALHGYTRAMHPAPSNAVESVPDSGPYHQHPGGSGVPSSSDVLSSRGYPASNPPRHHHNWSQSLPFPTSLINSDQSGPLLPSRLSRNDTNAHLRFGSLVLPIPFPHGTMARAGGSIFASVQPQPPVVGDVRGHSRGHGSHMYSQSASTSSMSHRGAHFAQIRRARPGGVAFVSSETEAASSSEPGSGGGGGGYYGFSLNSPAHLDGESMGRPTMDRLYGWGGQEGMSASPFPWIPIEGDPHWWGPVHPNQNPQLGNGDSAGRSYYSQRVVGERVSQGGAHPRGVPFPRMLPFL</sequence>
<evidence type="ECO:0000256" key="1">
    <source>
        <dbReference type="PROSITE-ProRule" id="PRU00175"/>
    </source>
</evidence>
<protein>
    <recommendedName>
        <fullName evidence="3">RING-type domain-containing protein</fullName>
    </recommendedName>
</protein>
<dbReference type="GO" id="GO:0004842">
    <property type="term" value="F:ubiquitin-protein transferase activity"/>
    <property type="evidence" value="ECO:0007669"/>
    <property type="project" value="InterPro"/>
</dbReference>
<dbReference type="PANTHER" id="PTHR46798:SF3">
    <property type="entry name" value="RING FINGER FAMILY PROTEIN"/>
    <property type="match status" value="1"/>
</dbReference>
<dbReference type="InterPro" id="IPR044274">
    <property type="entry name" value="RFI2"/>
</dbReference>
<dbReference type="Gene3D" id="3.30.40.10">
    <property type="entry name" value="Zinc/RING finger domain, C3HC4 (zinc finger)"/>
    <property type="match status" value="1"/>
</dbReference>
<evidence type="ECO:0000256" key="2">
    <source>
        <dbReference type="SAM" id="MobiDB-lite"/>
    </source>
</evidence>
<evidence type="ECO:0000313" key="4">
    <source>
        <dbReference type="EMBL" id="KAK1318958.1"/>
    </source>
</evidence>
<feature type="compositionally biased region" description="Low complexity" evidence="2">
    <location>
        <begin position="192"/>
        <end position="203"/>
    </location>
</feature>